<protein>
    <recommendedName>
        <fullName evidence="3">DUF3108 domain-containing protein</fullName>
    </recommendedName>
</protein>
<dbReference type="AlphaFoldDB" id="A0A327M4C2"/>
<dbReference type="RefSeq" id="WP_111471890.1">
    <property type="nucleotide sequence ID" value="NZ_QLIX01000022.1"/>
</dbReference>
<reference evidence="2" key="1">
    <citation type="submission" date="2018-06" db="EMBL/GenBank/DDBJ databases">
        <authorList>
            <person name="Khan S.A."/>
        </authorList>
    </citation>
    <scope>NUCLEOTIDE SEQUENCE [LARGE SCALE GENOMIC DNA]</scope>
    <source>
        <strain evidence="2">DB-1506</strain>
    </source>
</reference>
<organism evidence="1 2">
    <name type="scientific">Roseicella frigidaeris</name>
    <dbReference type="NCBI Taxonomy" id="2230885"/>
    <lineage>
        <taxon>Bacteria</taxon>
        <taxon>Pseudomonadati</taxon>
        <taxon>Pseudomonadota</taxon>
        <taxon>Alphaproteobacteria</taxon>
        <taxon>Acetobacterales</taxon>
        <taxon>Roseomonadaceae</taxon>
        <taxon>Roseicella</taxon>
    </lineage>
</organism>
<dbReference type="Pfam" id="PF19630">
    <property type="entry name" value="DUF6134"/>
    <property type="match status" value="1"/>
</dbReference>
<dbReference type="EMBL" id="QLIX01000022">
    <property type="protein sequence ID" value="RAI57033.1"/>
    <property type="molecule type" value="Genomic_DNA"/>
</dbReference>
<evidence type="ECO:0000313" key="2">
    <source>
        <dbReference type="Proteomes" id="UP000249065"/>
    </source>
</evidence>
<dbReference type="OrthoDB" id="6086999at2"/>
<comment type="caution">
    <text evidence="1">The sequence shown here is derived from an EMBL/GenBank/DDBJ whole genome shotgun (WGS) entry which is preliminary data.</text>
</comment>
<dbReference type="Proteomes" id="UP000249065">
    <property type="component" value="Unassembled WGS sequence"/>
</dbReference>
<gene>
    <name evidence="1" type="ORF">DOO78_21280</name>
</gene>
<sequence length="205" mass="22756">MSFARPLPRRALPALGLLLAGRARAMPGELRFRVVREGSAIGTHRVLLAQAGGELTARTEVDITVRLVGITVFRFSHRFEEVWAGDRLRRVASRLDRNGTVTEMRAEAAADAVLVQASAGRFRLPAQAAPLSWWDSRRFDRPLFDNDSGQLLRIQWSRQALPEGGTLWRGTGDTESEARYAADGTWIGWKTRAEDGSTVVYEPLA</sequence>
<accession>A0A327M4C2</accession>
<evidence type="ECO:0008006" key="3">
    <source>
        <dbReference type="Google" id="ProtNLM"/>
    </source>
</evidence>
<proteinExistence type="predicted"/>
<dbReference type="InterPro" id="IPR045767">
    <property type="entry name" value="DUF6134"/>
</dbReference>
<keyword evidence="2" id="KW-1185">Reference proteome</keyword>
<name>A0A327M4C2_9PROT</name>
<evidence type="ECO:0000313" key="1">
    <source>
        <dbReference type="EMBL" id="RAI57033.1"/>
    </source>
</evidence>